<evidence type="ECO:0000313" key="2">
    <source>
        <dbReference type="Proteomes" id="UP000887159"/>
    </source>
</evidence>
<gene>
    <name evidence="1" type="ORF">TNCV_2146631</name>
</gene>
<proteinExistence type="predicted"/>
<protein>
    <submittedName>
        <fullName evidence="1">Uncharacterized protein</fullName>
    </submittedName>
</protein>
<evidence type="ECO:0000313" key="1">
    <source>
        <dbReference type="EMBL" id="GFY19970.1"/>
    </source>
</evidence>
<reference evidence="1" key="1">
    <citation type="submission" date="2020-08" db="EMBL/GenBank/DDBJ databases">
        <title>Multicomponent nature underlies the extraordinary mechanical properties of spider dragline silk.</title>
        <authorList>
            <person name="Kono N."/>
            <person name="Nakamura H."/>
            <person name="Mori M."/>
            <person name="Yoshida Y."/>
            <person name="Ohtoshi R."/>
            <person name="Malay A.D."/>
            <person name="Moran D.A.P."/>
            <person name="Tomita M."/>
            <person name="Numata K."/>
            <person name="Arakawa K."/>
        </authorList>
    </citation>
    <scope>NUCLEOTIDE SEQUENCE</scope>
</reference>
<accession>A0A8X6VSL2</accession>
<name>A0A8X6VSL2_TRICX</name>
<sequence>MPYSRRKTKTHHQELGKEGTVPFCQALEQSTASRAVFLPFVTSSKSCNVLFLSGHKFSKPNSSKKSNDPNESTTKRYNVLSSSFAQNVSPLALNGSLRKDAKRFTLLNLVSSARHARLPSSAITKFPSSASSGKLPNRTTQPTFCIGTLTSTFDGLKEDTCTKDSLTADQLAESSRLFMAWSADCFTEY</sequence>
<dbReference type="EMBL" id="BMAU01021354">
    <property type="protein sequence ID" value="GFY19970.1"/>
    <property type="molecule type" value="Genomic_DNA"/>
</dbReference>
<dbReference type="AlphaFoldDB" id="A0A8X6VSL2"/>
<dbReference type="Proteomes" id="UP000887159">
    <property type="component" value="Unassembled WGS sequence"/>
</dbReference>
<organism evidence="1 2">
    <name type="scientific">Trichonephila clavipes</name>
    <name type="common">Golden silk orbweaver</name>
    <name type="synonym">Nephila clavipes</name>
    <dbReference type="NCBI Taxonomy" id="2585209"/>
    <lineage>
        <taxon>Eukaryota</taxon>
        <taxon>Metazoa</taxon>
        <taxon>Ecdysozoa</taxon>
        <taxon>Arthropoda</taxon>
        <taxon>Chelicerata</taxon>
        <taxon>Arachnida</taxon>
        <taxon>Araneae</taxon>
        <taxon>Araneomorphae</taxon>
        <taxon>Entelegynae</taxon>
        <taxon>Araneoidea</taxon>
        <taxon>Nephilidae</taxon>
        <taxon>Trichonephila</taxon>
    </lineage>
</organism>
<keyword evidence="2" id="KW-1185">Reference proteome</keyword>
<comment type="caution">
    <text evidence="1">The sequence shown here is derived from an EMBL/GenBank/DDBJ whole genome shotgun (WGS) entry which is preliminary data.</text>
</comment>